<evidence type="ECO:0000256" key="1">
    <source>
        <dbReference type="SAM" id="Phobius"/>
    </source>
</evidence>
<keyword evidence="3" id="KW-1185">Reference proteome</keyword>
<organism evidence="2 3">
    <name type="scientific">Ekhidna lutea</name>
    <dbReference type="NCBI Taxonomy" id="447679"/>
    <lineage>
        <taxon>Bacteria</taxon>
        <taxon>Pseudomonadati</taxon>
        <taxon>Bacteroidota</taxon>
        <taxon>Cytophagia</taxon>
        <taxon>Cytophagales</taxon>
        <taxon>Reichenbachiellaceae</taxon>
        <taxon>Ekhidna</taxon>
    </lineage>
</organism>
<protein>
    <submittedName>
        <fullName evidence="2">Uncharacterized protein</fullName>
    </submittedName>
</protein>
<sequence length="41" mass="4509">MDKQVNYIDPAILTRKFVKTGTLVRLASLGLAYLAIIAMSI</sequence>
<accession>A0A239IYT2</accession>
<evidence type="ECO:0000313" key="3">
    <source>
        <dbReference type="Proteomes" id="UP000198393"/>
    </source>
</evidence>
<dbReference type="AlphaFoldDB" id="A0A239IYT2"/>
<dbReference type="Proteomes" id="UP000198393">
    <property type="component" value="Unassembled WGS sequence"/>
</dbReference>
<proteinExistence type="predicted"/>
<gene>
    <name evidence="2" type="ORF">SAMN05421640_1903</name>
</gene>
<reference evidence="2 3" key="1">
    <citation type="submission" date="2017-06" db="EMBL/GenBank/DDBJ databases">
        <authorList>
            <person name="Kim H.J."/>
            <person name="Triplett B.A."/>
        </authorList>
    </citation>
    <scope>NUCLEOTIDE SEQUENCE [LARGE SCALE GENOMIC DNA]</scope>
    <source>
        <strain evidence="2 3">DSM 19307</strain>
    </source>
</reference>
<dbReference type="EMBL" id="FZPD01000003">
    <property type="protein sequence ID" value="SNS98770.1"/>
    <property type="molecule type" value="Genomic_DNA"/>
</dbReference>
<keyword evidence="1" id="KW-1133">Transmembrane helix</keyword>
<keyword evidence="1" id="KW-0472">Membrane</keyword>
<name>A0A239IYT2_EKHLU</name>
<feature type="transmembrane region" description="Helical" evidence="1">
    <location>
        <begin position="23"/>
        <end position="40"/>
    </location>
</feature>
<evidence type="ECO:0000313" key="2">
    <source>
        <dbReference type="EMBL" id="SNS98770.1"/>
    </source>
</evidence>
<keyword evidence="1" id="KW-0812">Transmembrane</keyword>